<dbReference type="GO" id="GO:0030123">
    <property type="term" value="C:AP-3 adaptor complex"/>
    <property type="evidence" value="ECO:0007669"/>
    <property type="project" value="InterPro"/>
</dbReference>
<feature type="region of interest" description="Disordered" evidence="6">
    <location>
        <begin position="735"/>
        <end position="760"/>
    </location>
</feature>
<feature type="compositionally biased region" description="Polar residues" evidence="6">
    <location>
        <begin position="738"/>
        <end position="751"/>
    </location>
</feature>
<gene>
    <name evidence="8" type="ORF">BCR36DRAFT_582007</name>
</gene>
<dbReference type="PIRSF" id="PIRSF037096">
    <property type="entry name" value="AP3_complex_beta"/>
    <property type="match status" value="1"/>
</dbReference>
<proteinExistence type="inferred from homology"/>
<dbReference type="InterPro" id="IPR026740">
    <property type="entry name" value="AP3_beta"/>
</dbReference>
<dbReference type="GO" id="GO:0012505">
    <property type="term" value="C:endomembrane system"/>
    <property type="evidence" value="ECO:0007669"/>
    <property type="project" value="UniProtKB-SubCell"/>
</dbReference>
<keyword evidence="3" id="KW-0813">Transport</keyword>
<evidence type="ECO:0000256" key="6">
    <source>
        <dbReference type="SAM" id="MobiDB-lite"/>
    </source>
</evidence>
<sequence>MNIGNVSGSNSNVQKIGNVAFSIAKEAAKFSKKVSEEIVEKSREYSQSNQLYDKYYVDIDEMKNLLDSKYEAEKIDGLKRAIGFIAKGRDCSALFPSVVKNVAVTSLEVKRLVYDYLLHYANKEQELALLAINTIQKELSDKNPEVRALAIRVMSSIKIPAIMTIVLQGIKKTIKDDSILVRQAAVNSLIKCYQMEPEKKTVYVELITVALKETSPYVIGNVINAFNNICPERLDLIHIHYRRLCVLLIDVDCWGQLAILDLLLRYAKCQFKCPYNEKKEKQVIENNTTEDKLTSFLMKNEDDFFDNEENVDKDLRLLLDYCKPILQSYNIAIILKIVTIFYYLAPRNEFNNVALTLLRFITKSYELQYPVLQTILSISNNMPEIFRPHIKFFFINNESPYYIKELQMKIIINLTDSHNSNLVYNEFHSYIRNEDPKFVILTMEAISILAKKIPILTEIFLKLLLSRIMTKNDQVSAECIIVIRKLLQLYPEDNSNIIKYLIKILPSITIPKAKANLLWLIGHYCQSVILIVPNILRIFSKNFNKEEIQVKYQILNLGAKLVSVDPTPQNLLLFEYVLNLSKYDIHYDLRDKARFYRALILNPIRKYIPNAHNKTPEPLNEETTADKEDINNSNSNNESFDHENEAKDEIENDKENPGKEQDTINEKNKNRVTLLNSESLDELLLSIQKILFSNNMLLQNQSNNTTEDDNEKYTLGSLSHCVNSTVKGYVPLPEWPETTLNENARDNNYNTDYDEKSFSSSDRRFKNFTEIRKTSSTSNNIISKASTTNKRYITLDEFYNSTDDDSEEESEEEDETEEESEEEESEEEESEEEESEEEESEEEESEEEESEEEESEEEESEEEESEEEESDEED</sequence>
<feature type="region of interest" description="Disordered" evidence="6">
    <location>
        <begin position="799"/>
        <end position="874"/>
    </location>
</feature>
<evidence type="ECO:0000256" key="1">
    <source>
        <dbReference type="ARBA" id="ARBA00004308"/>
    </source>
</evidence>
<dbReference type="GO" id="GO:0006886">
    <property type="term" value="P:intracellular protein transport"/>
    <property type="evidence" value="ECO:0007669"/>
    <property type="project" value="InterPro"/>
</dbReference>
<dbReference type="InterPro" id="IPR026739">
    <property type="entry name" value="AP_beta"/>
</dbReference>
<organism evidence="8 9">
    <name type="scientific">Piromyces finnis</name>
    <dbReference type="NCBI Taxonomy" id="1754191"/>
    <lineage>
        <taxon>Eukaryota</taxon>
        <taxon>Fungi</taxon>
        <taxon>Fungi incertae sedis</taxon>
        <taxon>Chytridiomycota</taxon>
        <taxon>Chytridiomycota incertae sedis</taxon>
        <taxon>Neocallimastigomycetes</taxon>
        <taxon>Neocallimastigales</taxon>
        <taxon>Neocallimastigaceae</taxon>
        <taxon>Piromyces</taxon>
    </lineage>
</organism>
<keyword evidence="4" id="KW-0653">Protein transport</keyword>
<dbReference type="AlphaFoldDB" id="A0A1Y1VDN7"/>
<dbReference type="InterPro" id="IPR011989">
    <property type="entry name" value="ARM-like"/>
</dbReference>
<comment type="subcellular location">
    <subcellularLocation>
        <location evidence="1">Endomembrane system</location>
    </subcellularLocation>
</comment>
<keyword evidence="9" id="KW-1185">Reference proteome</keyword>
<dbReference type="Gene3D" id="1.25.10.10">
    <property type="entry name" value="Leucine-rich Repeat Variant"/>
    <property type="match status" value="1"/>
</dbReference>
<evidence type="ECO:0000256" key="3">
    <source>
        <dbReference type="ARBA" id="ARBA00022448"/>
    </source>
</evidence>
<dbReference type="SUPFAM" id="SSF48371">
    <property type="entry name" value="ARM repeat"/>
    <property type="match status" value="1"/>
</dbReference>
<dbReference type="OrthoDB" id="10254310at2759"/>
<dbReference type="GO" id="GO:0016192">
    <property type="term" value="P:vesicle-mediated transport"/>
    <property type="evidence" value="ECO:0007669"/>
    <property type="project" value="InterPro"/>
</dbReference>
<name>A0A1Y1VDN7_9FUNG</name>
<evidence type="ECO:0000256" key="5">
    <source>
        <dbReference type="ARBA" id="ARBA00023136"/>
    </source>
</evidence>
<dbReference type="InterPro" id="IPR002553">
    <property type="entry name" value="Clathrin/coatomer_adapt-like_N"/>
</dbReference>
<dbReference type="Proteomes" id="UP000193719">
    <property type="component" value="Unassembled WGS sequence"/>
</dbReference>
<feature type="region of interest" description="Disordered" evidence="6">
    <location>
        <begin position="611"/>
        <end position="667"/>
    </location>
</feature>
<evidence type="ECO:0000313" key="9">
    <source>
        <dbReference type="Proteomes" id="UP000193719"/>
    </source>
</evidence>
<accession>A0A1Y1VDN7</accession>
<dbReference type="STRING" id="1754191.A0A1Y1VDN7"/>
<evidence type="ECO:0000313" key="8">
    <source>
        <dbReference type="EMBL" id="ORX53726.1"/>
    </source>
</evidence>
<dbReference type="EMBL" id="MCFH01000012">
    <property type="protein sequence ID" value="ORX53726.1"/>
    <property type="molecule type" value="Genomic_DNA"/>
</dbReference>
<dbReference type="Pfam" id="PF01602">
    <property type="entry name" value="Adaptin_N"/>
    <property type="match status" value="1"/>
</dbReference>
<evidence type="ECO:0000256" key="2">
    <source>
        <dbReference type="ARBA" id="ARBA00006613"/>
    </source>
</evidence>
<feature type="compositionally biased region" description="Basic and acidic residues" evidence="6">
    <location>
        <begin position="639"/>
        <end position="667"/>
    </location>
</feature>
<reference evidence="8 9" key="2">
    <citation type="submission" date="2016-08" db="EMBL/GenBank/DDBJ databases">
        <title>Pervasive Adenine N6-methylation of Active Genes in Fungi.</title>
        <authorList>
            <consortium name="DOE Joint Genome Institute"/>
            <person name="Mondo S.J."/>
            <person name="Dannebaum R.O."/>
            <person name="Kuo R.C."/>
            <person name="Labutti K."/>
            <person name="Haridas S."/>
            <person name="Kuo A."/>
            <person name="Salamov A."/>
            <person name="Ahrendt S.R."/>
            <person name="Lipzen A."/>
            <person name="Sullivan W."/>
            <person name="Andreopoulos W.B."/>
            <person name="Clum A."/>
            <person name="Lindquist E."/>
            <person name="Daum C."/>
            <person name="Ramamoorthy G.K."/>
            <person name="Gryganskyi A."/>
            <person name="Culley D."/>
            <person name="Magnuson J.K."/>
            <person name="James T.Y."/>
            <person name="O'Malley M.A."/>
            <person name="Stajich J.E."/>
            <person name="Spatafora J.W."/>
            <person name="Visel A."/>
            <person name="Grigoriev I.V."/>
        </authorList>
    </citation>
    <scope>NUCLEOTIDE SEQUENCE [LARGE SCALE GENOMIC DNA]</scope>
    <source>
        <strain evidence="9">finn</strain>
    </source>
</reference>
<feature type="domain" description="Clathrin/coatomer adaptor adaptin-like N-terminal" evidence="7">
    <location>
        <begin position="60"/>
        <end position="601"/>
    </location>
</feature>
<protein>
    <recommendedName>
        <fullName evidence="7">Clathrin/coatomer adaptor adaptin-like N-terminal domain-containing protein</fullName>
    </recommendedName>
</protein>
<dbReference type="InterPro" id="IPR016024">
    <property type="entry name" value="ARM-type_fold"/>
</dbReference>
<keyword evidence="5" id="KW-0472">Membrane</keyword>
<evidence type="ECO:0000256" key="4">
    <source>
        <dbReference type="ARBA" id="ARBA00022927"/>
    </source>
</evidence>
<evidence type="ECO:0000259" key="7">
    <source>
        <dbReference type="Pfam" id="PF01602"/>
    </source>
</evidence>
<reference evidence="8 9" key="1">
    <citation type="submission" date="2016-08" db="EMBL/GenBank/DDBJ databases">
        <title>Genomes of anaerobic fungi encode conserved fungal cellulosomes for biomass hydrolysis.</title>
        <authorList>
            <consortium name="DOE Joint Genome Institute"/>
            <person name="Haitjema C.H."/>
            <person name="Gilmore S.P."/>
            <person name="Henske J.K."/>
            <person name="Solomon K.V."/>
            <person name="De Groot R."/>
            <person name="Kuo A."/>
            <person name="Mondo S.J."/>
            <person name="Salamov A.A."/>
            <person name="Labutti K."/>
            <person name="Zhao Z."/>
            <person name="Chiniquy J."/>
            <person name="Barry K."/>
            <person name="Brewer H.M."/>
            <person name="Purvine S.O."/>
            <person name="Wright A.T."/>
            <person name="Boxma B."/>
            <person name="Van Alen T."/>
            <person name="Hackstein J.H."/>
            <person name="Baker S.E."/>
            <person name="Grigoriev I.V."/>
            <person name="O'Malley M.A."/>
        </authorList>
    </citation>
    <scope>NUCLEOTIDE SEQUENCE [LARGE SCALE GENOMIC DNA]</scope>
    <source>
        <strain evidence="9">finn</strain>
    </source>
</reference>
<feature type="compositionally biased region" description="Acidic residues" evidence="6">
    <location>
        <begin position="802"/>
        <end position="874"/>
    </location>
</feature>
<dbReference type="PANTHER" id="PTHR11134">
    <property type="entry name" value="ADAPTOR COMPLEX SUBUNIT BETA FAMILY MEMBER"/>
    <property type="match status" value="1"/>
</dbReference>
<comment type="similarity">
    <text evidence="2">Belongs to the adaptor complexes large subunit family.</text>
</comment>
<comment type="caution">
    <text evidence="8">The sequence shown here is derived from an EMBL/GenBank/DDBJ whole genome shotgun (WGS) entry which is preliminary data.</text>
</comment>